<gene>
    <name evidence="1" type="ORF">SAMN04487995_0831</name>
</gene>
<evidence type="ECO:0000313" key="1">
    <source>
        <dbReference type="EMBL" id="SEI45070.1"/>
    </source>
</evidence>
<dbReference type="AlphaFoldDB" id="A0A1H6R024"/>
<sequence>MKHEKVFVLEMGRLAKVITRGKLAADLSKVTIETEVLIKDTKDEDFHPPIQLSHPKYWKLKRLTAEQARILQFQYSGLTDKHLRKSIKEFEKTFNQEVVS</sequence>
<reference evidence="1 2" key="1">
    <citation type="submission" date="2016-10" db="EMBL/GenBank/DDBJ databases">
        <authorList>
            <person name="de Groot N.N."/>
        </authorList>
    </citation>
    <scope>NUCLEOTIDE SEQUENCE [LARGE SCALE GENOMIC DNA]</scope>
    <source>
        <strain evidence="1 2">DSM 19938</strain>
    </source>
</reference>
<organism evidence="1 2">
    <name type="scientific">Dyadobacter koreensis</name>
    <dbReference type="NCBI Taxonomy" id="408657"/>
    <lineage>
        <taxon>Bacteria</taxon>
        <taxon>Pseudomonadati</taxon>
        <taxon>Bacteroidota</taxon>
        <taxon>Cytophagia</taxon>
        <taxon>Cytophagales</taxon>
        <taxon>Spirosomataceae</taxon>
        <taxon>Dyadobacter</taxon>
    </lineage>
</organism>
<dbReference type="Proteomes" id="UP000199532">
    <property type="component" value="Unassembled WGS sequence"/>
</dbReference>
<dbReference type="EMBL" id="FNXY01000001">
    <property type="protein sequence ID" value="SEI45070.1"/>
    <property type="molecule type" value="Genomic_DNA"/>
</dbReference>
<proteinExistence type="predicted"/>
<dbReference type="RefSeq" id="WP_090332214.1">
    <property type="nucleotide sequence ID" value="NZ_FNXY01000001.1"/>
</dbReference>
<evidence type="ECO:0000313" key="2">
    <source>
        <dbReference type="Proteomes" id="UP000199532"/>
    </source>
</evidence>
<keyword evidence="2" id="KW-1185">Reference proteome</keyword>
<dbReference type="OrthoDB" id="959738at2"/>
<protein>
    <submittedName>
        <fullName evidence="1">Uncharacterized protein</fullName>
    </submittedName>
</protein>
<accession>A0A1H6R024</accession>
<name>A0A1H6R024_9BACT</name>
<dbReference type="STRING" id="408657.SAMN04487995_0831"/>